<dbReference type="Proteomes" id="UP000007883">
    <property type="component" value="Chromosome"/>
</dbReference>
<dbReference type="SUPFAM" id="SSF51735">
    <property type="entry name" value="NAD(P)-binding Rossmann-fold domains"/>
    <property type="match status" value="1"/>
</dbReference>
<dbReference type="HOGENOM" id="CLU_049717_0_0_4"/>
<dbReference type="eggNOG" id="COG0451">
    <property type="taxonomic scope" value="Bacteria"/>
</dbReference>
<dbReference type="EMBL" id="AP012320">
    <property type="protein sequence ID" value="BAL94344.1"/>
    <property type="molecule type" value="Genomic_DNA"/>
</dbReference>
<dbReference type="Gene3D" id="3.40.50.720">
    <property type="entry name" value="NAD(P)-binding Rossmann-like Domain"/>
    <property type="match status" value="1"/>
</dbReference>
<dbReference type="InterPro" id="IPR001509">
    <property type="entry name" value="Epimerase_deHydtase"/>
</dbReference>
<accession>I0HMV7</accession>
<keyword evidence="4" id="KW-1185">Reference proteome</keyword>
<feature type="compositionally biased region" description="Low complexity" evidence="1">
    <location>
        <begin position="335"/>
        <end position="349"/>
    </location>
</feature>
<organism evidence="3 4">
    <name type="scientific">Rubrivivax gelatinosus (strain NBRC 100245 / IL144)</name>
    <dbReference type="NCBI Taxonomy" id="983917"/>
    <lineage>
        <taxon>Bacteria</taxon>
        <taxon>Pseudomonadati</taxon>
        <taxon>Pseudomonadota</taxon>
        <taxon>Betaproteobacteria</taxon>
        <taxon>Burkholderiales</taxon>
        <taxon>Sphaerotilaceae</taxon>
        <taxon>Rubrivivax</taxon>
    </lineage>
</organism>
<dbReference type="PATRIC" id="fig|983917.3.peg.978"/>
<dbReference type="InterPro" id="IPR051783">
    <property type="entry name" value="NAD(P)-dependent_oxidoreduct"/>
</dbReference>
<gene>
    <name evidence="3" type="ordered locus">RGE_10030</name>
</gene>
<dbReference type="AlphaFoldDB" id="I0HMV7"/>
<evidence type="ECO:0000259" key="2">
    <source>
        <dbReference type="Pfam" id="PF01370"/>
    </source>
</evidence>
<feature type="region of interest" description="Disordered" evidence="1">
    <location>
        <begin position="327"/>
        <end position="349"/>
    </location>
</feature>
<dbReference type="InterPro" id="IPR036291">
    <property type="entry name" value="NAD(P)-bd_dom_sf"/>
</dbReference>
<feature type="domain" description="NAD-dependent epimerase/dehydratase" evidence="2">
    <location>
        <begin position="17"/>
        <end position="177"/>
    </location>
</feature>
<dbReference type="STRING" id="983917.RGE_10030"/>
<protein>
    <submittedName>
        <fullName evidence="3">NAD-dependent epimerase/dehydratase family protein</fullName>
    </submittedName>
</protein>
<evidence type="ECO:0000313" key="3">
    <source>
        <dbReference type="EMBL" id="BAL94344.1"/>
    </source>
</evidence>
<dbReference type="GO" id="GO:0005737">
    <property type="term" value="C:cytoplasm"/>
    <property type="evidence" value="ECO:0007669"/>
    <property type="project" value="TreeGrafter"/>
</dbReference>
<sequence>MGHRHRLEHEMVHTETALVLGASGGAGGAIARRLLAAGWTVRALGRGAPPRDDGLDWRRGDAMRAEDVRAAARGCAVLVHAVNPPGYRRWGELVLPMLDNAIAAARAEAATVVLPGTVYNYGPEAFPLIAEDAPQRPHTRKGAIRVEMERRLEAAAAAGALRVLILRAGDFFGPGARNNWFGQAIVRPGRPVREVRLPGPGVGHQYAYLPDLACTVERLLARRPTLPAFTRLHFGGHWDADGHELGRAVQRVVAAHGGAARLADFPWWQVRLAAPFVTTLRELLEMRYLWQQPARLDNRRLVALLGEEPHTPLDEAVEATLQSLDVMPRRPAPVAPASRTSSSASRTCS</sequence>
<reference evidence="3 4" key="1">
    <citation type="journal article" date="2012" name="J. Bacteriol.">
        <title>Complete genome sequence of phototrophic betaproteobacterium Rubrivivax gelatinosus IL144.</title>
        <authorList>
            <person name="Nagashima S."/>
            <person name="Kamimura A."/>
            <person name="Shimizu T."/>
            <person name="Nakamura-isaki S."/>
            <person name="Aono E."/>
            <person name="Sakamoto K."/>
            <person name="Ichikawa N."/>
            <person name="Nakazawa H."/>
            <person name="Sekine M."/>
            <person name="Yamazaki S."/>
            <person name="Fujita N."/>
            <person name="Shimada K."/>
            <person name="Hanada S."/>
            <person name="Nagashima K.V.P."/>
        </authorList>
    </citation>
    <scope>NUCLEOTIDE SEQUENCE [LARGE SCALE GENOMIC DNA]</scope>
    <source>
        <strain evidence="4">NBRC 100245 / IL144</strain>
    </source>
</reference>
<evidence type="ECO:0000256" key="1">
    <source>
        <dbReference type="SAM" id="MobiDB-lite"/>
    </source>
</evidence>
<dbReference type="PANTHER" id="PTHR48079:SF6">
    <property type="entry name" value="NAD(P)-BINDING DOMAIN-CONTAINING PROTEIN-RELATED"/>
    <property type="match status" value="1"/>
</dbReference>
<dbReference type="Pfam" id="PF01370">
    <property type="entry name" value="Epimerase"/>
    <property type="match status" value="1"/>
</dbReference>
<evidence type="ECO:0000313" key="4">
    <source>
        <dbReference type="Proteomes" id="UP000007883"/>
    </source>
</evidence>
<proteinExistence type="predicted"/>
<dbReference type="KEGG" id="rge:RGE_10030"/>
<dbReference type="GO" id="GO:0004029">
    <property type="term" value="F:aldehyde dehydrogenase (NAD+) activity"/>
    <property type="evidence" value="ECO:0007669"/>
    <property type="project" value="TreeGrafter"/>
</dbReference>
<dbReference type="PANTHER" id="PTHR48079">
    <property type="entry name" value="PROTEIN YEEZ"/>
    <property type="match status" value="1"/>
</dbReference>
<name>I0HMV7_RUBGI</name>